<proteinExistence type="inferred from homology"/>
<accession>A0A381RYC8</accession>
<dbReference type="EMBL" id="UINC01002391">
    <property type="protein sequence ID" value="SUZ96184.1"/>
    <property type="molecule type" value="Genomic_DNA"/>
</dbReference>
<evidence type="ECO:0000256" key="1">
    <source>
        <dbReference type="ARBA" id="ARBA00005964"/>
    </source>
</evidence>
<dbReference type="AlphaFoldDB" id="A0A381RYC8"/>
<comment type="similarity">
    <text evidence="1">Belongs to the type-B carboxylesterase/lipase family.</text>
</comment>
<gene>
    <name evidence="4" type="ORF">METZ01_LOCUS49038</name>
</gene>
<dbReference type="InterPro" id="IPR019819">
    <property type="entry name" value="Carboxylesterase_B_CS"/>
</dbReference>
<dbReference type="PROSITE" id="PS00941">
    <property type="entry name" value="CARBOXYLESTERASE_B_2"/>
    <property type="match status" value="1"/>
</dbReference>
<organism evidence="4">
    <name type="scientific">marine metagenome</name>
    <dbReference type="NCBI Taxonomy" id="408172"/>
    <lineage>
        <taxon>unclassified sequences</taxon>
        <taxon>metagenomes</taxon>
        <taxon>ecological metagenomes</taxon>
    </lineage>
</organism>
<name>A0A381RYC8_9ZZZZ</name>
<dbReference type="InterPro" id="IPR019826">
    <property type="entry name" value="Carboxylesterase_B_AS"/>
</dbReference>
<feature type="domain" description="Carboxylesterase type B" evidence="3">
    <location>
        <begin position="36"/>
        <end position="498"/>
    </location>
</feature>
<dbReference type="Pfam" id="PF00135">
    <property type="entry name" value="COesterase"/>
    <property type="match status" value="1"/>
</dbReference>
<dbReference type="SUPFAM" id="SSF53474">
    <property type="entry name" value="alpha/beta-Hydrolases"/>
    <property type="match status" value="1"/>
</dbReference>
<dbReference type="InterPro" id="IPR002018">
    <property type="entry name" value="CarbesteraseB"/>
</dbReference>
<evidence type="ECO:0000256" key="2">
    <source>
        <dbReference type="ARBA" id="ARBA00022801"/>
    </source>
</evidence>
<dbReference type="PANTHER" id="PTHR43918">
    <property type="entry name" value="ACETYLCHOLINESTERASE"/>
    <property type="match status" value="1"/>
</dbReference>
<dbReference type="Gene3D" id="3.40.50.1820">
    <property type="entry name" value="alpha/beta hydrolase"/>
    <property type="match status" value="1"/>
</dbReference>
<dbReference type="PROSITE" id="PS00122">
    <property type="entry name" value="CARBOXYLESTERASE_B_1"/>
    <property type="match status" value="1"/>
</dbReference>
<dbReference type="PANTHER" id="PTHR43918:SF4">
    <property type="entry name" value="CARBOXYLIC ESTER HYDROLASE"/>
    <property type="match status" value="1"/>
</dbReference>
<dbReference type="InterPro" id="IPR050654">
    <property type="entry name" value="AChE-related_enzymes"/>
</dbReference>
<sequence>MAPTKWRVTAELNALAFAIGSVCGLFPTPVVAQDDVLVEVETGRLAGVRQGTVAVFKGVPYATPPVGPLRWQPPQRAADWRRVRSARRFGPVARQRVVGGAGFVTSEDCLYLNIWTPAGADESLPVMVFIHGGGFATGSGSEAMYDGTELAKHGVVIVTLNYRLDVMGFLAHPLLSAESPRMSSGNYGLLDQIAALEWIQRNIEQFGGDPGRVTIFGESSGGRSVSVLMTSPLAEGLFHRAVAQSGALDGLETPLVTAEAQGEQLVVAVGCTDRPDPLRCLRARTFEELIVGGSADVGPIVDGWVVPEDPRRVYASGRQHDVPMIVGGNADEGTFSMLGRRIPIRTVEEYTAFVRGLLGSGADDVLSYYSVTVDRDVFQALNRFGTDREVARHVRQQARWMVGTNRKIYAYLFSRVSPQHQWTGLGATHTAELPYLFGNLQFAARQGDLRTLELADRRLSQTMMRYWAQFAASGDPNGDGLPPWPVYGSTEELLRLDDEVVPGPWPRAEALDLLDRLFNDQTPDSDLN</sequence>
<protein>
    <recommendedName>
        <fullName evidence="3">Carboxylesterase type B domain-containing protein</fullName>
    </recommendedName>
</protein>
<dbReference type="InterPro" id="IPR029058">
    <property type="entry name" value="AB_hydrolase_fold"/>
</dbReference>
<keyword evidence="2" id="KW-0378">Hydrolase</keyword>
<evidence type="ECO:0000313" key="4">
    <source>
        <dbReference type="EMBL" id="SUZ96184.1"/>
    </source>
</evidence>
<evidence type="ECO:0000259" key="3">
    <source>
        <dbReference type="Pfam" id="PF00135"/>
    </source>
</evidence>
<reference evidence="4" key="1">
    <citation type="submission" date="2018-05" db="EMBL/GenBank/DDBJ databases">
        <authorList>
            <person name="Lanie J.A."/>
            <person name="Ng W.-L."/>
            <person name="Kazmierczak K.M."/>
            <person name="Andrzejewski T.M."/>
            <person name="Davidsen T.M."/>
            <person name="Wayne K.J."/>
            <person name="Tettelin H."/>
            <person name="Glass J.I."/>
            <person name="Rusch D."/>
            <person name="Podicherti R."/>
            <person name="Tsui H.-C.T."/>
            <person name="Winkler M.E."/>
        </authorList>
    </citation>
    <scope>NUCLEOTIDE SEQUENCE</scope>
</reference>
<dbReference type="GO" id="GO:0052689">
    <property type="term" value="F:carboxylic ester hydrolase activity"/>
    <property type="evidence" value="ECO:0007669"/>
    <property type="project" value="TreeGrafter"/>
</dbReference>